<dbReference type="PANTHER" id="PTHR38097:SF2">
    <property type="entry name" value="DNA-BINDING PROTEIN STPA"/>
    <property type="match status" value="1"/>
</dbReference>
<comment type="subcellular location">
    <subcellularLocation>
        <location evidence="1">Cytoplasm</location>
        <location evidence="1">Nucleoid</location>
    </subcellularLocation>
</comment>
<dbReference type="InterPro" id="IPR027444">
    <property type="entry name" value="H-NS_C_dom"/>
</dbReference>
<keyword evidence="8" id="KW-1185">Reference proteome</keyword>
<keyword evidence="4" id="KW-0238">DNA-binding</keyword>
<evidence type="ECO:0000259" key="6">
    <source>
        <dbReference type="SMART" id="SM00528"/>
    </source>
</evidence>
<comment type="similarity">
    <text evidence="2">Belongs to the histone-like protein H-NS family.</text>
</comment>
<dbReference type="RefSeq" id="WP_260278303.1">
    <property type="nucleotide sequence ID" value="NZ_JANAVZ010000011.1"/>
</dbReference>
<feature type="region of interest" description="Disordered" evidence="5">
    <location>
        <begin position="68"/>
        <end position="88"/>
    </location>
</feature>
<evidence type="ECO:0000256" key="1">
    <source>
        <dbReference type="ARBA" id="ARBA00004453"/>
    </source>
</evidence>
<evidence type="ECO:0000256" key="2">
    <source>
        <dbReference type="ARBA" id="ARBA00010610"/>
    </source>
</evidence>
<name>A0ABT2KCX6_9RHOB</name>
<protein>
    <submittedName>
        <fullName evidence="7">H-NS histone family protein</fullName>
    </submittedName>
</protein>
<comment type="caution">
    <text evidence="7">The sequence shown here is derived from an EMBL/GenBank/DDBJ whole genome shotgun (WGS) entry which is preliminary data.</text>
</comment>
<keyword evidence="3" id="KW-0963">Cytoplasm</keyword>
<dbReference type="EMBL" id="JANAVZ010000011">
    <property type="protein sequence ID" value="MCT4334387.1"/>
    <property type="molecule type" value="Genomic_DNA"/>
</dbReference>
<dbReference type="InterPro" id="IPR037150">
    <property type="entry name" value="H-NS_C_dom_sf"/>
</dbReference>
<gene>
    <name evidence="7" type="ORF">MU516_16110</name>
</gene>
<proteinExistence type="inferred from homology"/>
<dbReference type="PANTHER" id="PTHR38097">
    <property type="match status" value="1"/>
</dbReference>
<evidence type="ECO:0000256" key="5">
    <source>
        <dbReference type="SAM" id="MobiDB-lite"/>
    </source>
</evidence>
<dbReference type="SMART" id="SM00528">
    <property type="entry name" value="HNS"/>
    <property type="match status" value="1"/>
</dbReference>
<dbReference type="Proteomes" id="UP001320702">
    <property type="component" value="Unassembled WGS sequence"/>
</dbReference>
<evidence type="ECO:0000256" key="3">
    <source>
        <dbReference type="ARBA" id="ARBA00022490"/>
    </source>
</evidence>
<evidence type="ECO:0000256" key="4">
    <source>
        <dbReference type="ARBA" id="ARBA00023125"/>
    </source>
</evidence>
<organism evidence="7 8">
    <name type="scientific">Paracoccus maritimus</name>
    <dbReference type="NCBI Taxonomy" id="2933292"/>
    <lineage>
        <taxon>Bacteria</taxon>
        <taxon>Pseudomonadati</taxon>
        <taxon>Pseudomonadota</taxon>
        <taxon>Alphaproteobacteria</taxon>
        <taxon>Rhodobacterales</taxon>
        <taxon>Paracoccaceae</taxon>
        <taxon>Paracoccus</taxon>
    </lineage>
</organism>
<reference evidence="7 8" key="1">
    <citation type="submission" date="2022-04" db="EMBL/GenBank/DDBJ databases">
        <title>Paracoccus sp. YLB-12 draft genome sequence.</title>
        <authorList>
            <person name="Yu L."/>
        </authorList>
    </citation>
    <scope>NUCLEOTIDE SEQUENCE [LARGE SCALE GENOMIC DNA]</scope>
    <source>
        <strain evidence="7 8">YLB-12</strain>
    </source>
</reference>
<evidence type="ECO:0000313" key="8">
    <source>
        <dbReference type="Proteomes" id="UP001320702"/>
    </source>
</evidence>
<dbReference type="Pfam" id="PF00816">
    <property type="entry name" value="Histone_HNS"/>
    <property type="match status" value="1"/>
</dbReference>
<sequence>MSVIDLEKLDLPQLKALQHDIEKRISDYADRQRREAYEAANAAARQHGFSLSELVTTTKAGKVKAPVAPKYANPENPSQTWSGRGRQPKWLSEAIASGKTVEDFAIDKG</sequence>
<accession>A0ABT2KCX6</accession>
<evidence type="ECO:0000313" key="7">
    <source>
        <dbReference type="EMBL" id="MCT4334387.1"/>
    </source>
</evidence>
<dbReference type="Gene3D" id="4.10.430.10">
    <property type="entry name" value="Histone-like protein H-NS, C-terminal domain"/>
    <property type="match status" value="1"/>
</dbReference>
<feature type="domain" description="DNA-binding protein H-NS-like C-terminal" evidence="6">
    <location>
        <begin position="61"/>
        <end position="106"/>
    </location>
</feature>
<dbReference type="SUPFAM" id="SSF81273">
    <property type="entry name" value="H-NS histone-like proteins"/>
    <property type="match status" value="1"/>
</dbReference>